<evidence type="ECO:0000313" key="3">
    <source>
        <dbReference type="Proteomes" id="UP001235939"/>
    </source>
</evidence>
<evidence type="ECO:0000259" key="1">
    <source>
        <dbReference type="PROSITE" id="PS50878"/>
    </source>
</evidence>
<keyword evidence="3" id="KW-1185">Reference proteome</keyword>
<sequence>MQINKWRNIKNRDFLSLKVAANYQFRFDCNRKSGLTSIDSVLDKPLTILTSLASTGIPRGSPLSPLLWNILLNDILMNVKSTNAEIICYADDISIICWHYNLEGLKTKLVNTLNYVTQWCRSNKFQLEFQKTVIKPSNEIKILGMKLSNHRFKTKINFTPHINEILHKAHRMKNLLFSLSGKIWGINSNKKSFKTSSSNCVHCLAEIPFLTDFIESRFIKYELDQLSEEVQRTFSPHSPSIINGFLRTRMVDMFSNTSDHFRLFFSLGIPKYFRPDFYNVQFVTGHGNFGDFLFRIGVIDDPGCLCGKRKQDSSHLLLECPIFQNYRNRENIEYKDLFMFVNSKDSYFKFRKFCKYKEDTRDEQALVIQKSDQQHLVSGFQYPGFFWSRLTLTSPLGILTLGFRVIVIDPCLVACDYLVFPFRIRSCHFQHVLTGCKPTQFLLISEESWDEFCRSLFELQIFGYDPSKGCVRDACVLL</sequence>
<dbReference type="PROSITE" id="PS50878">
    <property type="entry name" value="RT_POL"/>
    <property type="match status" value="1"/>
</dbReference>
<dbReference type="Proteomes" id="UP001235939">
    <property type="component" value="Chromosome 01"/>
</dbReference>
<evidence type="ECO:0000313" key="2">
    <source>
        <dbReference type="EMBL" id="UYV61710.1"/>
    </source>
</evidence>
<proteinExistence type="predicted"/>
<protein>
    <recommendedName>
        <fullName evidence="1">Reverse transcriptase domain-containing protein</fullName>
    </recommendedName>
</protein>
<organism evidence="2 3">
    <name type="scientific">Cordylochernes scorpioides</name>
    <dbReference type="NCBI Taxonomy" id="51811"/>
    <lineage>
        <taxon>Eukaryota</taxon>
        <taxon>Metazoa</taxon>
        <taxon>Ecdysozoa</taxon>
        <taxon>Arthropoda</taxon>
        <taxon>Chelicerata</taxon>
        <taxon>Arachnida</taxon>
        <taxon>Pseudoscorpiones</taxon>
        <taxon>Cheliferoidea</taxon>
        <taxon>Chernetidae</taxon>
        <taxon>Cordylochernes</taxon>
    </lineage>
</organism>
<name>A0ABY6K3B8_9ARAC</name>
<gene>
    <name evidence="2" type="ORF">LAZ67_1006086</name>
</gene>
<dbReference type="InterPro" id="IPR043502">
    <property type="entry name" value="DNA/RNA_pol_sf"/>
</dbReference>
<dbReference type="EMBL" id="CP092863">
    <property type="protein sequence ID" value="UYV61710.1"/>
    <property type="molecule type" value="Genomic_DNA"/>
</dbReference>
<dbReference type="SUPFAM" id="SSF56672">
    <property type="entry name" value="DNA/RNA polymerases"/>
    <property type="match status" value="1"/>
</dbReference>
<reference evidence="2 3" key="1">
    <citation type="submission" date="2022-01" db="EMBL/GenBank/DDBJ databases">
        <title>A chromosomal length assembly of Cordylochernes scorpioides.</title>
        <authorList>
            <person name="Zeh D."/>
            <person name="Zeh J."/>
        </authorList>
    </citation>
    <scope>NUCLEOTIDE SEQUENCE [LARGE SCALE GENOMIC DNA]</scope>
    <source>
        <strain evidence="2">IN4F17</strain>
        <tissue evidence="2">Whole Body</tissue>
    </source>
</reference>
<feature type="domain" description="Reverse transcriptase" evidence="1">
    <location>
        <begin position="1"/>
        <end position="147"/>
    </location>
</feature>
<dbReference type="InterPro" id="IPR000477">
    <property type="entry name" value="RT_dom"/>
</dbReference>
<dbReference type="Pfam" id="PF00078">
    <property type="entry name" value="RVT_1"/>
    <property type="match status" value="1"/>
</dbReference>
<accession>A0ABY6K3B8</accession>